<sequence>MSGLQVRLLGVFEVVVDGRAVVVRGATQRSCLALLALRAGRSVPPETLIDLLWAERAPKNVRAALHSVIAKSRQLLGPESIGRDEAGYRLDIVPADVDVLRFLALLDDAERSDDRQQLAAALALWGEPLAGGIVASIRHEHGPELYERYLRGVERRIDLDLEAGQRTGICEELGRLTHTFPLRESLWLRLLKALVAEGRRPEALDQYERMRVQLADGLGIDPSAELQAFHLSLLDDDPVPDRTAQPAVPRQLPLDLRRFIGRTAQLEELNRLLPSGSDTARVVVLHGAAGAGKTSLAVHWAHQAKDRFPDGQIFLGLRGYGAREPLDAETALDTILRGLGLPGARIPADLESRSALLRTELAARRLLLILDDARSADQIRPLLPGSSTQVLVTSRSRLSSLTVRDGAEPIAVPALDGPEGRELLRRLIQNPALDERALDELVRLCSGLPLALAITGEQLNRHPDEAESVTGRLRSLAERIDVLSSGDSPATDVRAVLSWSYQALDPEAAAMLRALGAIAVEPLRLPAIAALAGLPLADARRTLRVLTDLHLVHQVDAGQVRLHDVMRAYARERSAAEDGAAVRHDAANRLVHWYLSTAEVARTRESELRLLPLLPAPPGAPESLPLASTEDARAWFEAERRTLITLVLDTAERGEHELAARLAVTLWDDLERSYALTDSRLVQATAVTSAARAGDPLLRAVALNQHGATLGMSGDLEAAADALREALTLFAAAGHEYGERMVRSNLSIALRLLGRPQEAIEQLELALAGSMATEQEGTLRNNLAMTYLATAQYDEAVASATEAIRLHRLAGDTRGTAYAQDTLGQGLKAVGDLPAALAAFQDAARLNEKLDNHGGLSGSLVRLGETELAAGLVTEARKTLMRALRLLSASERSGWQREQEERIRALLTQTARVWPTG</sequence>
<evidence type="ECO:0000259" key="3">
    <source>
        <dbReference type="SMART" id="SM01043"/>
    </source>
</evidence>
<keyword evidence="4" id="KW-0238">DNA-binding</keyword>
<dbReference type="Pfam" id="PF03704">
    <property type="entry name" value="BTAD"/>
    <property type="match status" value="1"/>
</dbReference>
<evidence type="ECO:0000313" key="5">
    <source>
        <dbReference type="EMBL" id="NOL41112.1"/>
    </source>
</evidence>
<proteinExistence type="predicted"/>
<dbReference type="InterPro" id="IPR041664">
    <property type="entry name" value="AAA_16"/>
</dbReference>
<dbReference type="Gene3D" id="3.40.50.300">
    <property type="entry name" value="P-loop containing nucleotide triphosphate hydrolases"/>
    <property type="match status" value="1"/>
</dbReference>
<dbReference type="SUPFAM" id="SSF52540">
    <property type="entry name" value="P-loop containing nucleoside triphosphate hydrolases"/>
    <property type="match status" value="1"/>
</dbReference>
<name>A0A7Y4L041_9ACTN</name>
<dbReference type="InterPro" id="IPR051677">
    <property type="entry name" value="AfsR-DnrI-RedD_regulator"/>
</dbReference>
<dbReference type="EMBL" id="JABJRC010000002">
    <property type="protein sequence ID" value="NOL41112.1"/>
    <property type="molecule type" value="Genomic_DNA"/>
</dbReference>
<dbReference type="InterPro" id="IPR016032">
    <property type="entry name" value="Sig_transdc_resp-reg_C-effctor"/>
</dbReference>
<dbReference type="CDD" id="cd15831">
    <property type="entry name" value="BTAD"/>
    <property type="match status" value="1"/>
</dbReference>
<organism evidence="5 6">
    <name type="scientific">Kribbella sandramycini</name>
    <dbReference type="NCBI Taxonomy" id="60450"/>
    <lineage>
        <taxon>Bacteria</taxon>
        <taxon>Bacillati</taxon>
        <taxon>Actinomycetota</taxon>
        <taxon>Actinomycetes</taxon>
        <taxon>Propionibacteriales</taxon>
        <taxon>Kribbellaceae</taxon>
        <taxon>Kribbella</taxon>
    </lineage>
</organism>
<comment type="caution">
    <text evidence="5">The sequence shown here is derived from an EMBL/GenBank/DDBJ whole genome shotgun (WGS) entry which is preliminary data.</text>
</comment>
<dbReference type="RefSeq" id="WP_171673556.1">
    <property type="nucleotide sequence ID" value="NZ_BAAAGT010000013.1"/>
</dbReference>
<evidence type="ECO:0000313" key="7">
    <source>
        <dbReference type="Proteomes" id="UP000553957"/>
    </source>
</evidence>
<dbReference type="EMBL" id="JACHKF010000001">
    <property type="protein sequence ID" value="MBB6569044.1"/>
    <property type="molecule type" value="Genomic_DNA"/>
</dbReference>
<dbReference type="GO" id="GO:0003677">
    <property type="term" value="F:DNA binding"/>
    <property type="evidence" value="ECO:0007669"/>
    <property type="project" value="UniProtKB-KW"/>
</dbReference>
<evidence type="ECO:0000256" key="2">
    <source>
        <dbReference type="ARBA" id="ARBA00023163"/>
    </source>
</evidence>
<dbReference type="SUPFAM" id="SSF48452">
    <property type="entry name" value="TPR-like"/>
    <property type="match status" value="2"/>
</dbReference>
<dbReference type="SMART" id="SM00028">
    <property type="entry name" value="TPR"/>
    <property type="match status" value="4"/>
</dbReference>
<feature type="domain" description="Bacterial transcriptional activator" evidence="3">
    <location>
        <begin position="97"/>
        <end position="234"/>
    </location>
</feature>
<reference evidence="5 6" key="1">
    <citation type="submission" date="2020-05" db="EMBL/GenBank/DDBJ databases">
        <title>Genome sequence of Kribbella sandramycini ATCC 39419.</title>
        <authorList>
            <person name="Maclea K.S."/>
            <person name="Fair J.L."/>
        </authorList>
    </citation>
    <scope>NUCLEOTIDE SEQUENCE [LARGE SCALE GENOMIC DNA]</scope>
    <source>
        <strain evidence="5 6">ATCC 39419</strain>
    </source>
</reference>
<dbReference type="Gene3D" id="1.25.40.10">
    <property type="entry name" value="Tetratricopeptide repeat domain"/>
    <property type="match status" value="3"/>
</dbReference>
<evidence type="ECO:0000313" key="6">
    <source>
        <dbReference type="Proteomes" id="UP000534306"/>
    </source>
</evidence>
<dbReference type="Pfam" id="PF13191">
    <property type="entry name" value="AAA_16"/>
    <property type="match status" value="1"/>
</dbReference>
<keyword evidence="6" id="KW-1185">Reference proteome</keyword>
<accession>A0A7Y4L041</accession>
<dbReference type="Proteomes" id="UP000534306">
    <property type="component" value="Unassembled WGS sequence"/>
</dbReference>
<dbReference type="InterPro" id="IPR027417">
    <property type="entry name" value="P-loop_NTPase"/>
</dbReference>
<gene>
    <name evidence="4" type="ORF">HNR71_004681</name>
    <name evidence="5" type="ORF">HPO96_12745</name>
</gene>
<dbReference type="PRINTS" id="PR00364">
    <property type="entry name" value="DISEASERSIST"/>
</dbReference>
<dbReference type="GO" id="GO:0043531">
    <property type="term" value="F:ADP binding"/>
    <property type="evidence" value="ECO:0007669"/>
    <property type="project" value="InterPro"/>
</dbReference>
<dbReference type="InterPro" id="IPR005158">
    <property type="entry name" value="BTAD"/>
</dbReference>
<protein>
    <submittedName>
        <fullName evidence="4">DNA-binding SARP family transcriptional activator</fullName>
    </submittedName>
    <submittedName>
        <fullName evidence="5">Tetratricopeptide repeat protein</fullName>
    </submittedName>
</protein>
<dbReference type="InterPro" id="IPR036388">
    <property type="entry name" value="WH-like_DNA-bd_sf"/>
</dbReference>
<dbReference type="Pfam" id="PF13424">
    <property type="entry name" value="TPR_12"/>
    <property type="match status" value="2"/>
</dbReference>
<dbReference type="SUPFAM" id="SSF46894">
    <property type="entry name" value="C-terminal effector domain of the bipartite response regulators"/>
    <property type="match status" value="1"/>
</dbReference>
<dbReference type="Gene3D" id="1.10.10.10">
    <property type="entry name" value="Winged helix-like DNA-binding domain superfamily/Winged helix DNA-binding domain"/>
    <property type="match status" value="1"/>
</dbReference>
<evidence type="ECO:0000256" key="1">
    <source>
        <dbReference type="ARBA" id="ARBA00023015"/>
    </source>
</evidence>
<evidence type="ECO:0000313" key="4">
    <source>
        <dbReference type="EMBL" id="MBB6569044.1"/>
    </source>
</evidence>
<keyword evidence="1" id="KW-0805">Transcription regulation</keyword>
<dbReference type="Proteomes" id="UP000553957">
    <property type="component" value="Unassembled WGS sequence"/>
</dbReference>
<keyword evidence="2" id="KW-0804">Transcription</keyword>
<dbReference type="PANTHER" id="PTHR35807:SF1">
    <property type="entry name" value="TRANSCRIPTIONAL REGULATOR REDD"/>
    <property type="match status" value="1"/>
</dbReference>
<dbReference type="InterPro" id="IPR019734">
    <property type="entry name" value="TPR_rpt"/>
</dbReference>
<reference evidence="4 7" key="2">
    <citation type="submission" date="2020-08" db="EMBL/GenBank/DDBJ databases">
        <title>Sequencing the genomes of 1000 actinobacteria strains.</title>
        <authorList>
            <person name="Klenk H.-P."/>
        </authorList>
    </citation>
    <scope>NUCLEOTIDE SEQUENCE [LARGE SCALE GENOMIC DNA]</scope>
    <source>
        <strain evidence="4 7">DSM 15626</strain>
    </source>
</reference>
<dbReference type="GO" id="GO:0006355">
    <property type="term" value="P:regulation of DNA-templated transcription"/>
    <property type="evidence" value="ECO:0007669"/>
    <property type="project" value="InterPro"/>
</dbReference>
<dbReference type="InterPro" id="IPR011990">
    <property type="entry name" value="TPR-like_helical_dom_sf"/>
</dbReference>
<dbReference type="SMART" id="SM01043">
    <property type="entry name" value="BTAD"/>
    <property type="match status" value="1"/>
</dbReference>
<dbReference type="AlphaFoldDB" id="A0A7Y4L041"/>
<dbReference type="PANTHER" id="PTHR35807">
    <property type="entry name" value="TRANSCRIPTIONAL REGULATOR REDD-RELATED"/>
    <property type="match status" value="1"/>
</dbReference>